<feature type="region of interest" description="Disordered" evidence="1">
    <location>
        <begin position="1"/>
        <end position="24"/>
    </location>
</feature>
<dbReference type="SUPFAM" id="SSF55961">
    <property type="entry name" value="Bet v1-like"/>
    <property type="match status" value="1"/>
</dbReference>
<keyword evidence="3" id="KW-1185">Reference proteome</keyword>
<sequence>MEKTTQPPTPRPPHPPLEKPTSLLGPALGMGVTMGPSLVLDLLWASAVTATLLGGRSRGRAFQAASRVGALMPWGWLLVRPWMLCWGATPEEVRRALPGDALVPNPVGGSTRAVTIDAPPEAVWPWLVQMGYRRAGWYSYDWLEQTAGAGGFVEGHSADHVLPHLQGLQVGDVIPMSRWTGMQVMELVPSRVLVLSSAVDEEAPAWGLSSWAFVLEPVAGGRTRLLVRGRSGMEPRRWMQRALAQLIELPHFVMERRMMLGLKARAERAAHALGAATWT</sequence>
<dbReference type="EMBL" id="CP071090">
    <property type="protein sequence ID" value="QSQ25393.1"/>
    <property type="molecule type" value="Genomic_DNA"/>
</dbReference>
<dbReference type="Proteomes" id="UP000662747">
    <property type="component" value="Chromosome"/>
</dbReference>
<evidence type="ECO:0000256" key="1">
    <source>
        <dbReference type="SAM" id="MobiDB-lite"/>
    </source>
</evidence>
<dbReference type="InterPro" id="IPR023393">
    <property type="entry name" value="START-like_dom_sf"/>
</dbReference>
<name>A0ABX7P4I9_9BACT</name>
<proteinExistence type="predicted"/>
<dbReference type="RefSeq" id="WP_206726948.1">
    <property type="nucleotide sequence ID" value="NZ_CP071090.1"/>
</dbReference>
<evidence type="ECO:0000313" key="3">
    <source>
        <dbReference type="Proteomes" id="UP000662747"/>
    </source>
</evidence>
<reference evidence="2 3" key="1">
    <citation type="submission" date="2021-02" db="EMBL/GenBank/DDBJ databases">
        <title>De Novo genome assembly of isolated myxobacteria.</title>
        <authorList>
            <person name="Stevens D.C."/>
        </authorList>
    </citation>
    <scope>NUCLEOTIDE SEQUENCE [LARGE SCALE GENOMIC DNA]</scope>
    <source>
        <strain evidence="3">SCPEA02</strain>
    </source>
</reference>
<organism evidence="2 3">
    <name type="scientific">Pyxidicoccus parkwayensis</name>
    <dbReference type="NCBI Taxonomy" id="2813578"/>
    <lineage>
        <taxon>Bacteria</taxon>
        <taxon>Pseudomonadati</taxon>
        <taxon>Myxococcota</taxon>
        <taxon>Myxococcia</taxon>
        <taxon>Myxococcales</taxon>
        <taxon>Cystobacterineae</taxon>
        <taxon>Myxococcaceae</taxon>
        <taxon>Pyxidicoccus</taxon>
    </lineage>
</organism>
<evidence type="ECO:0008006" key="4">
    <source>
        <dbReference type="Google" id="ProtNLM"/>
    </source>
</evidence>
<dbReference type="Gene3D" id="3.30.530.20">
    <property type="match status" value="1"/>
</dbReference>
<accession>A0ABX7P4I9</accession>
<gene>
    <name evidence="2" type="ORF">JY651_10890</name>
</gene>
<evidence type="ECO:0000313" key="2">
    <source>
        <dbReference type="EMBL" id="QSQ25393.1"/>
    </source>
</evidence>
<protein>
    <recommendedName>
        <fullName evidence="4">SRPBCC family protein</fullName>
    </recommendedName>
</protein>